<evidence type="ECO:0000259" key="3">
    <source>
        <dbReference type="PROSITE" id="PS50994"/>
    </source>
</evidence>
<gene>
    <name evidence="4" type="ORF">GCM10007968_32480</name>
</gene>
<evidence type="ECO:0000313" key="5">
    <source>
        <dbReference type="Proteomes" id="UP000654670"/>
    </source>
</evidence>
<feature type="compositionally biased region" description="Polar residues" evidence="2">
    <location>
        <begin position="486"/>
        <end position="500"/>
    </location>
</feature>
<comment type="similarity">
    <text evidence="1">Belongs to the transposase IS21/IS408/IS1162 family.</text>
</comment>
<dbReference type="RefSeq" id="WP_188805330.1">
    <property type="nucleotide sequence ID" value="NZ_BMOK01000029.1"/>
</dbReference>
<comment type="caution">
    <text evidence="4">The sequence shown here is derived from an EMBL/GenBank/DDBJ whole genome shotgun (WGS) entry which is preliminary data.</text>
</comment>
<dbReference type="Pfam" id="PF22483">
    <property type="entry name" value="Mu-transpos_C_2"/>
    <property type="match status" value="1"/>
</dbReference>
<organism evidence="4 5">
    <name type="scientific">Sporolactobacillus putidus</name>
    <dbReference type="NCBI Taxonomy" id="492735"/>
    <lineage>
        <taxon>Bacteria</taxon>
        <taxon>Bacillati</taxon>
        <taxon>Bacillota</taxon>
        <taxon>Bacilli</taxon>
        <taxon>Bacillales</taxon>
        <taxon>Sporolactobacillaceae</taxon>
        <taxon>Sporolactobacillus</taxon>
    </lineage>
</organism>
<dbReference type="AlphaFoldDB" id="A0A917S9N0"/>
<sequence length="519" mass="59721">MVIQYRRILELHGQKHSQRSIAASTGNSRAKIGDTIHRAEAMGIRPPFDSTVSDNDLAQRLFPELRPEAKGREVPDYEYLHKELGKPNVTLTLLYYEYEASCRQSGTAPYSYRTFCRNYTEYAQKFKATMRIRRKPGEVMEVDWAGSTLKLIDRDTGEFVKAYLFLATLPSSQYSYCEACLTMKTEDWIRAHIHAYEFFGGVTEVLVPDNLKVGVTKHKDYEAILNPVYRDLAEHYGTVIVPARVKTPKDKAAVEGTVNILSTWVIAALRHEQFFTLEELNKAVGLKLAEFNRRPFTKKYKVGNREEGFKREEQFALKPLPQSPFQMAAWRTATVQLDYHILVEGMFYSVPFQYISSRVDIRLTSDLVEIFFKDIRLASHRRCYGQPGQFATLSGHMPESHQLYLSHTPETSREWAKKVGPATVQVVEYLLTSSRAERQALNATLRLKKLAQKYKLNKIEQACTDVMRVAKAPTVRVIERMLINTTKKQQSQPHQEQNDFGFTRGADYFGRTTHESRND</sequence>
<dbReference type="InterPro" id="IPR001584">
    <property type="entry name" value="Integrase_cat-core"/>
</dbReference>
<proteinExistence type="inferred from homology"/>
<keyword evidence="5" id="KW-1185">Reference proteome</keyword>
<evidence type="ECO:0000256" key="2">
    <source>
        <dbReference type="SAM" id="MobiDB-lite"/>
    </source>
</evidence>
<protein>
    <submittedName>
        <fullName evidence="4">Integrase</fullName>
    </submittedName>
</protein>
<feature type="domain" description="Integrase catalytic" evidence="3">
    <location>
        <begin position="132"/>
        <end position="319"/>
    </location>
</feature>
<evidence type="ECO:0000256" key="1">
    <source>
        <dbReference type="ARBA" id="ARBA00009277"/>
    </source>
</evidence>
<dbReference type="GO" id="GO:0003676">
    <property type="term" value="F:nucleic acid binding"/>
    <property type="evidence" value="ECO:0007669"/>
    <property type="project" value="InterPro"/>
</dbReference>
<reference evidence="4" key="1">
    <citation type="journal article" date="2014" name="Int. J. Syst. Evol. Microbiol.">
        <title>Complete genome sequence of Corynebacterium casei LMG S-19264T (=DSM 44701T), isolated from a smear-ripened cheese.</title>
        <authorList>
            <consortium name="US DOE Joint Genome Institute (JGI-PGF)"/>
            <person name="Walter F."/>
            <person name="Albersmeier A."/>
            <person name="Kalinowski J."/>
            <person name="Ruckert C."/>
        </authorList>
    </citation>
    <scope>NUCLEOTIDE SEQUENCE</scope>
    <source>
        <strain evidence="4">JCM 15325</strain>
    </source>
</reference>
<dbReference type="Proteomes" id="UP000654670">
    <property type="component" value="Unassembled WGS sequence"/>
</dbReference>
<dbReference type="InterPro" id="IPR012337">
    <property type="entry name" value="RNaseH-like_sf"/>
</dbReference>
<accession>A0A917S9N0</accession>
<feature type="region of interest" description="Disordered" evidence="2">
    <location>
        <begin position="486"/>
        <end position="519"/>
    </location>
</feature>
<name>A0A917S9N0_9BACL</name>
<dbReference type="EMBL" id="BMOK01000029">
    <property type="protein sequence ID" value="GGL65978.1"/>
    <property type="molecule type" value="Genomic_DNA"/>
</dbReference>
<dbReference type="InterPro" id="IPR054353">
    <property type="entry name" value="IstA-like_C"/>
</dbReference>
<dbReference type="InterPro" id="IPR036397">
    <property type="entry name" value="RNaseH_sf"/>
</dbReference>
<evidence type="ECO:0000313" key="4">
    <source>
        <dbReference type="EMBL" id="GGL65978.1"/>
    </source>
</evidence>
<dbReference type="Gene3D" id="3.30.420.10">
    <property type="entry name" value="Ribonuclease H-like superfamily/Ribonuclease H"/>
    <property type="match status" value="1"/>
</dbReference>
<dbReference type="GO" id="GO:0015074">
    <property type="term" value="P:DNA integration"/>
    <property type="evidence" value="ECO:0007669"/>
    <property type="project" value="InterPro"/>
</dbReference>
<dbReference type="SUPFAM" id="SSF53098">
    <property type="entry name" value="Ribonuclease H-like"/>
    <property type="match status" value="1"/>
</dbReference>
<reference evidence="4" key="2">
    <citation type="submission" date="2020-09" db="EMBL/GenBank/DDBJ databases">
        <authorList>
            <person name="Sun Q."/>
            <person name="Ohkuma M."/>
        </authorList>
    </citation>
    <scope>NUCLEOTIDE SEQUENCE</scope>
    <source>
        <strain evidence="4">JCM 15325</strain>
    </source>
</reference>
<dbReference type="PANTHER" id="PTHR35004">
    <property type="entry name" value="TRANSPOSASE RV3428C-RELATED"/>
    <property type="match status" value="1"/>
</dbReference>
<dbReference type="NCBIfam" id="NF033546">
    <property type="entry name" value="transpos_IS21"/>
    <property type="match status" value="1"/>
</dbReference>
<dbReference type="PANTHER" id="PTHR35004:SF8">
    <property type="entry name" value="TRANSPOSASE RV3428C-RELATED"/>
    <property type="match status" value="1"/>
</dbReference>
<dbReference type="PROSITE" id="PS50994">
    <property type="entry name" value="INTEGRASE"/>
    <property type="match status" value="1"/>
</dbReference>